<dbReference type="Proteomes" id="UP000076078">
    <property type="component" value="Unassembled WGS sequence"/>
</dbReference>
<keyword evidence="8" id="KW-1133">Transmembrane helix</keyword>
<keyword evidence="5 6" id="KW-0472">Membrane</keyword>
<feature type="transmembrane region" description="Helical" evidence="8">
    <location>
        <begin position="186"/>
        <end position="206"/>
    </location>
</feature>
<dbReference type="OMA" id="ESPPFQE"/>
<dbReference type="PROSITE" id="PS50920">
    <property type="entry name" value="SOLCAR"/>
    <property type="match status" value="3"/>
</dbReference>
<organism evidence="9 10">
    <name type="scientific">Tieghemostelium lacteum</name>
    <name type="common">Slime mold</name>
    <name type="synonym">Dictyostelium lacteum</name>
    <dbReference type="NCBI Taxonomy" id="361077"/>
    <lineage>
        <taxon>Eukaryota</taxon>
        <taxon>Amoebozoa</taxon>
        <taxon>Evosea</taxon>
        <taxon>Eumycetozoa</taxon>
        <taxon>Dictyostelia</taxon>
        <taxon>Dictyosteliales</taxon>
        <taxon>Raperosteliaceae</taxon>
        <taxon>Tieghemostelium</taxon>
    </lineage>
</organism>
<evidence type="ECO:0000256" key="4">
    <source>
        <dbReference type="ARBA" id="ARBA00022737"/>
    </source>
</evidence>
<dbReference type="InterPro" id="IPR023395">
    <property type="entry name" value="MCP_dom_sf"/>
</dbReference>
<dbReference type="GO" id="GO:0055085">
    <property type="term" value="P:transmembrane transport"/>
    <property type="evidence" value="ECO:0007669"/>
    <property type="project" value="InterPro"/>
</dbReference>
<comment type="subcellular location">
    <subcellularLocation>
        <location evidence="1">Membrane</location>
        <topology evidence="1">Multi-pass membrane protein</topology>
    </subcellularLocation>
</comment>
<dbReference type="AlphaFoldDB" id="A0A151ZH18"/>
<keyword evidence="2 7" id="KW-0813">Transport</keyword>
<evidence type="ECO:0000256" key="3">
    <source>
        <dbReference type="ARBA" id="ARBA00022692"/>
    </source>
</evidence>
<dbReference type="InterPro" id="IPR018108">
    <property type="entry name" value="MCP_transmembrane"/>
</dbReference>
<gene>
    <name evidence="9" type="ORF">DLAC_05937</name>
</gene>
<evidence type="ECO:0000313" key="10">
    <source>
        <dbReference type="Proteomes" id="UP000076078"/>
    </source>
</evidence>
<dbReference type="OrthoDB" id="270584at2759"/>
<protein>
    <submittedName>
        <fullName evidence="9">Transmembrane protein</fullName>
    </submittedName>
</protein>
<evidence type="ECO:0000256" key="7">
    <source>
        <dbReference type="RuleBase" id="RU000488"/>
    </source>
</evidence>
<feature type="repeat" description="Solcar" evidence="6">
    <location>
        <begin position="21"/>
        <end position="110"/>
    </location>
</feature>
<reference evidence="9 10" key="1">
    <citation type="submission" date="2015-12" db="EMBL/GenBank/DDBJ databases">
        <title>Dictyostelia acquired genes for synthesis and detection of signals that induce cell-type specialization by lateral gene transfer from prokaryotes.</title>
        <authorList>
            <person name="Gloeckner G."/>
            <person name="Schaap P."/>
        </authorList>
    </citation>
    <scope>NUCLEOTIDE SEQUENCE [LARGE SCALE GENOMIC DNA]</scope>
    <source>
        <strain evidence="9 10">TK</strain>
    </source>
</reference>
<keyword evidence="4" id="KW-0677">Repeat</keyword>
<dbReference type="Pfam" id="PF00153">
    <property type="entry name" value="Mito_carr"/>
    <property type="match status" value="3"/>
</dbReference>
<feature type="repeat" description="Solcar" evidence="6">
    <location>
        <begin position="225"/>
        <end position="314"/>
    </location>
</feature>
<evidence type="ECO:0000256" key="8">
    <source>
        <dbReference type="SAM" id="Phobius"/>
    </source>
</evidence>
<evidence type="ECO:0000256" key="1">
    <source>
        <dbReference type="ARBA" id="ARBA00004141"/>
    </source>
</evidence>
<dbReference type="STRING" id="361077.A0A151ZH18"/>
<feature type="transmembrane region" description="Helical" evidence="8">
    <location>
        <begin position="226"/>
        <end position="248"/>
    </location>
</feature>
<dbReference type="InParanoid" id="A0A151ZH18"/>
<dbReference type="GO" id="GO:0016020">
    <property type="term" value="C:membrane"/>
    <property type="evidence" value="ECO:0007669"/>
    <property type="project" value="UniProtKB-SubCell"/>
</dbReference>
<sequence>MSNQNSVTSTPKPMEPMKKVVFNSNHLYSGAIAGVLSRTLTAPLERIKILNQIEPLLDNGTKYNKIIPAFKTILKEEGFKGLFKGNGTNVLKAAPQSAIRFYTYEAYKKMTADQNGNVSIPNKIWAGASAGVTSVVFTYPLEVIKTRLSIQIETHNNTHQPLSNNSLWNRSKILSNTKLIYREDGFLGFFRGLSAGILNIAPFAALNFTFYEIIKEKTSLFIHNPPFYLSSIYGALAGTMSMTILYPLDVVKRRIMLQNHYQNTVKYRNFLDAIIKIIRNEGVLALYSGIKPAYLKVIPTVSINFLCYEGALELFKDKK</sequence>
<feature type="repeat" description="Solcar" evidence="6">
    <location>
        <begin position="118"/>
        <end position="217"/>
    </location>
</feature>
<name>A0A151ZH18_TIELA</name>
<dbReference type="PANTHER" id="PTHR24089">
    <property type="entry name" value="SOLUTE CARRIER FAMILY 25"/>
    <property type="match status" value="1"/>
</dbReference>
<dbReference type="Gene3D" id="1.50.40.10">
    <property type="entry name" value="Mitochondrial carrier domain"/>
    <property type="match status" value="1"/>
</dbReference>
<evidence type="ECO:0000256" key="5">
    <source>
        <dbReference type="ARBA" id="ARBA00023136"/>
    </source>
</evidence>
<proteinExistence type="inferred from homology"/>
<comment type="similarity">
    <text evidence="7">Belongs to the mitochondrial carrier (TC 2.A.29) family.</text>
</comment>
<dbReference type="SUPFAM" id="SSF103506">
    <property type="entry name" value="Mitochondrial carrier"/>
    <property type="match status" value="1"/>
</dbReference>
<comment type="caution">
    <text evidence="9">The sequence shown here is derived from an EMBL/GenBank/DDBJ whole genome shotgun (WGS) entry which is preliminary data.</text>
</comment>
<evidence type="ECO:0000256" key="6">
    <source>
        <dbReference type="PROSITE-ProRule" id="PRU00282"/>
    </source>
</evidence>
<dbReference type="InterPro" id="IPR002067">
    <property type="entry name" value="MCP"/>
</dbReference>
<evidence type="ECO:0000256" key="2">
    <source>
        <dbReference type="ARBA" id="ARBA00022448"/>
    </source>
</evidence>
<accession>A0A151ZH18</accession>
<keyword evidence="3 6" id="KW-0812">Transmembrane</keyword>
<dbReference type="PRINTS" id="PR00926">
    <property type="entry name" value="MITOCARRIER"/>
</dbReference>
<keyword evidence="10" id="KW-1185">Reference proteome</keyword>
<dbReference type="EMBL" id="LODT01000028">
    <property type="protein sequence ID" value="KYQ93278.1"/>
    <property type="molecule type" value="Genomic_DNA"/>
</dbReference>
<evidence type="ECO:0000313" key="9">
    <source>
        <dbReference type="EMBL" id="KYQ93278.1"/>
    </source>
</evidence>